<dbReference type="PANTHER" id="PTHR30471">
    <property type="entry name" value="DNA REPAIR PROTEIN RADC"/>
    <property type="match status" value="1"/>
</dbReference>
<dbReference type="PANTHER" id="PTHR30471:SF3">
    <property type="entry name" value="UPF0758 PROTEIN YEES-RELATED"/>
    <property type="match status" value="1"/>
</dbReference>
<keyword evidence="9" id="KW-1185">Reference proteome</keyword>
<evidence type="ECO:0000256" key="3">
    <source>
        <dbReference type="ARBA" id="ARBA00022801"/>
    </source>
</evidence>
<accession>A0ABV5FS42</accession>
<reference evidence="8 9" key="1">
    <citation type="submission" date="2024-09" db="EMBL/GenBank/DDBJ databases">
        <authorList>
            <person name="Sun Q."/>
            <person name="Mori K."/>
        </authorList>
    </citation>
    <scope>NUCLEOTIDE SEQUENCE [LARGE SCALE GENOMIC DNA]</scope>
    <source>
        <strain evidence="8 9">CECT 7908</strain>
    </source>
</reference>
<dbReference type="RefSeq" id="WP_290263574.1">
    <property type="nucleotide sequence ID" value="NZ_JAUFQQ010000003.1"/>
</dbReference>
<comment type="caution">
    <text evidence="8">The sequence shown here is derived from an EMBL/GenBank/DDBJ whole genome shotgun (WGS) entry which is preliminary data.</text>
</comment>
<dbReference type="InterPro" id="IPR037518">
    <property type="entry name" value="MPN"/>
</dbReference>
<gene>
    <name evidence="8" type="ORF">ACFFUQ_20255</name>
</gene>
<dbReference type="Proteomes" id="UP001589589">
    <property type="component" value="Unassembled WGS sequence"/>
</dbReference>
<evidence type="ECO:0000256" key="4">
    <source>
        <dbReference type="ARBA" id="ARBA00022833"/>
    </source>
</evidence>
<dbReference type="PROSITE" id="PS01302">
    <property type="entry name" value="UPF0758"/>
    <property type="match status" value="1"/>
</dbReference>
<evidence type="ECO:0000259" key="7">
    <source>
        <dbReference type="PROSITE" id="PS50249"/>
    </source>
</evidence>
<dbReference type="PROSITE" id="PS50249">
    <property type="entry name" value="MPN"/>
    <property type="match status" value="1"/>
</dbReference>
<evidence type="ECO:0000256" key="5">
    <source>
        <dbReference type="ARBA" id="ARBA00023049"/>
    </source>
</evidence>
<keyword evidence="2" id="KW-0479">Metal-binding</keyword>
<protein>
    <submittedName>
        <fullName evidence="8">JAB domain-containing protein</fullName>
    </submittedName>
</protein>
<proteinExistence type="predicted"/>
<dbReference type="EMBL" id="JBHMEX010000066">
    <property type="protein sequence ID" value="MFB9066358.1"/>
    <property type="molecule type" value="Genomic_DNA"/>
</dbReference>
<name>A0ABV5FS42_9FLAO</name>
<dbReference type="InterPro" id="IPR020891">
    <property type="entry name" value="UPF0758_CS"/>
</dbReference>
<keyword evidence="1" id="KW-0645">Protease</keyword>
<evidence type="ECO:0000256" key="1">
    <source>
        <dbReference type="ARBA" id="ARBA00022670"/>
    </source>
</evidence>
<dbReference type="Gene3D" id="3.40.140.10">
    <property type="entry name" value="Cytidine Deaminase, domain 2"/>
    <property type="match status" value="1"/>
</dbReference>
<keyword evidence="3" id="KW-0378">Hydrolase</keyword>
<dbReference type="CDD" id="cd08071">
    <property type="entry name" value="MPN_DUF2466"/>
    <property type="match status" value="1"/>
</dbReference>
<keyword evidence="5" id="KW-0482">Metalloprotease</keyword>
<keyword evidence="6" id="KW-0175">Coiled coil</keyword>
<keyword evidence="4" id="KW-0862">Zinc</keyword>
<organism evidence="8 9">
    <name type="scientific">Flavobacterium branchiarum</name>
    <dbReference type="NCBI Taxonomy" id="1114870"/>
    <lineage>
        <taxon>Bacteria</taxon>
        <taxon>Pseudomonadati</taxon>
        <taxon>Bacteroidota</taxon>
        <taxon>Flavobacteriia</taxon>
        <taxon>Flavobacteriales</taxon>
        <taxon>Flavobacteriaceae</taxon>
        <taxon>Flavobacterium</taxon>
    </lineage>
</organism>
<dbReference type="Pfam" id="PF04002">
    <property type="entry name" value="RadC"/>
    <property type="match status" value="1"/>
</dbReference>
<feature type="domain" description="MPN" evidence="7">
    <location>
        <begin position="12"/>
        <end position="139"/>
    </location>
</feature>
<feature type="coiled-coil region" evidence="6">
    <location>
        <begin position="158"/>
        <end position="192"/>
    </location>
</feature>
<evidence type="ECO:0000256" key="2">
    <source>
        <dbReference type="ARBA" id="ARBA00022723"/>
    </source>
</evidence>
<evidence type="ECO:0000256" key="6">
    <source>
        <dbReference type="SAM" id="Coils"/>
    </source>
</evidence>
<dbReference type="InterPro" id="IPR001405">
    <property type="entry name" value="UPF0758"/>
</dbReference>
<evidence type="ECO:0000313" key="8">
    <source>
        <dbReference type="EMBL" id="MFB9066358.1"/>
    </source>
</evidence>
<dbReference type="InterPro" id="IPR025657">
    <property type="entry name" value="RadC_JAB"/>
</dbReference>
<sequence length="231" mass="26681">MNIEITDNDKININSSDTLFRIMRRILLREDTIDREKEHFWMIGLNMANIIVYIELVSLGSVRATIVEPMNVYRVAVLKGATSVIAVHNHPSGNMTASEADKDETDRLIQVGKILNIKLLDHLIISTDNFISFANIGLMEKLEQSIKYVPTYQIQERIRDRELELKKEKSKINKLKKETDKFKEEANTEKSLRIDTEKRVVTNLLKQNMTIEEIATILNVTAKEVEQINKK</sequence>
<evidence type="ECO:0000313" key="9">
    <source>
        <dbReference type="Proteomes" id="UP001589589"/>
    </source>
</evidence>